<evidence type="ECO:0000256" key="8">
    <source>
        <dbReference type="SAM" id="SignalP"/>
    </source>
</evidence>
<evidence type="ECO:0000256" key="6">
    <source>
        <dbReference type="ARBA" id="ARBA00022833"/>
    </source>
</evidence>
<dbReference type="EMBL" id="BAABGY010000007">
    <property type="protein sequence ID" value="GAA4331440.1"/>
    <property type="molecule type" value="Genomic_DNA"/>
</dbReference>
<dbReference type="PROSITE" id="PS51885">
    <property type="entry name" value="NEPRILYSIN"/>
    <property type="match status" value="1"/>
</dbReference>
<dbReference type="InterPro" id="IPR042089">
    <property type="entry name" value="Peptidase_M13_dom_2"/>
</dbReference>
<evidence type="ECO:0000259" key="10">
    <source>
        <dbReference type="Pfam" id="PF05649"/>
    </source>
</evidence>
<dbReference type="PANTHER" id="PTHR11733">
    <property type="entry name" value="ZINC METALLOPROTEASE FAMILY M13 NEPRILYSIN-RELATED"/>
    <property type="match status" value="1"/>
</dbReference>
<proteinExistence type="inferred from homology"/>
<dbReference type="Pfam" id="PF01431">
    <property type="entry name" value="Peptidase_M13"/>
    <property type="match status" value="1"/>
</dbReference>
<organism evidence="11 12">
    <name type="scientific">Flaviaesturariibacter amylovorans</name>
    <dbReference type="NCBI Taxonomy" id="1084520"/>
    <lineage>
        <taxon>Bacteria</taxon>
        <taxon>Pseudomonadati</taxon>
        <taxon>Bacteroidota</taxon>
        <taxon>Chitinophagia</taxon>
        <taxon>Chitinophagales</taxon>
        <taxon>Chitinophagaceae</taxon>
        <taxon>Flaviaestuariibacter</taxon>
    </lineage>
</organism>
<dbReference type="PRINTS" id="PR00786">
    <property type="entry name" value="NEPRILYSIN"/>
</dbReference>
<protein>
    <submittedName>
        <fullName evidence="11">M13 family metallopeptidase</fullName>
    </submittedName>
</protein>
<evidence type="ECO:0000256" key="1">
    <source>
        <dbReference type="ARBA" id="ARBA00001947"/>
    </source>
</evidence>
<dbReference type="InterPro" id="IPR000718">
    <property type="entry name" value="Peptidase_M13"/>
</dbReference>
<keyword evidence="3" id="KW-0645">Protease</keyword>
<dbReference type="PANTHER" id="PTHR11733:SF167">
    <property type="entry name" value="FI17812P1-RELATED"/>
    <property type="match status" value="1"/>
</dbReference>
<keyword evidence="5" id="KW-0378">Hydrolase</keyword>
<dbReference type="InterPro" id="IPR024079">
    <property type="entry name" value="MetalloPept_cat_dom_sf"/>
</dbReference>
<feature type="domain" description="Peptidase M13 N-terminal" evidence="10">
    <location>
        <begin position="47"/>
        <end position="423"/>
    </location>
</feature>
<gene>
    <name evidence="11" type="ORF">GCM10023184_23290</name>
</gene>
<name>A0ABP8GXM3_9BACT</name>
<reference evidence="12" key="1">
    <citation type="journal article" date="2019" name="Int. J. Syst. Evol. Microbiol.">
        <title>The Global Catalogue of Microorganisms (GCM) 10K type strain sequencing project: providing services to taxonomists for standard genome sequencing and annotation.</title>
        <authorList>
            <consortium name="The Broad Institute Genomics Platform"/>
            <consortium name="The Broad Institute Genome Sequencing Center for Infectious Disease"/>
            <person name="Wu L."/>
            <person name="Ma J."/>
        </authorList>
    </citation>
    <scope>NUCLEOTIDE SEQUENCE [LARGE SCALE GENOMIC DNA]</scope>
    <source>
        <strain evidence="12">JCM 17919</strain>
    </source>
</reference>
<dbReference type="RefSeq" id="WP_345255894.1">
    <property type="nucleotide sequence ID" value="NZ_BAABGY010000007.1"/>
</dbReference>
<dbReference type="CDD" id="cd08662">
    <property type="entry name" value="M13"/>
    <property type="match status" value="1"/>
</dbReference>
<feature type="signal peptide" evidence="8">
    <location>
        <begin position="1"/>
        <end position="22"/>
    </location>
</feature>
<keyword evidence="8" id="KW-0732">Signal</keyword>
<evidence type="ECO:0000256" key="7">
    <source>
        <dbReference type="ARBA" id="ARBA00023049"/>
    </source>
</evidence>
<accession>A0ABP8GXM3</accession>
<evidence type="ECO:0000256" key="2">
    <source>
        <dbReference type="ARBA" id="ARBA00007357"/>
    </source>
</evidence>
<sequence>MRQVLLPVAAATLLLAACQQQSKVAGSTADNPAADILYTDRDSTVSPRDDFFQYANGGWLKAHPIPDEYSSWGIGNAVQEDLYTRLRTINEQSLTATGGVEKKVGDFWHSAMDSTGAEQQKLQPIQTELDAIGKATDLNGIVNVLADFQVKGIGGGFGAGVYQDAKNSDVMAFYLNQGGLGLPNRDYYFNNDARTAGIRSAYGNYVRTVFQSLGADSNSAQLKATQHLALETRLAKASRKLEDLRDPYRNYNKMSIADLNKVCPAINWNAMLEKQHVTKLDSVIVGQPEFYKELDAALKSTPVPVLQDYLRFHLMRATAPYLDSTTYLQYFDFYGKTIRGAKKPKTRWKRMLDLQDGLMGEALGKVFVQEFFPKEAKERYSKMVEDVRAALKDRITQLDWMSDSTKQKAFAKLASMKKKVGYPDKWKDFSAMEISRQPLARNVLAANTWWHKYEVNKLGKPVDRDEWEMNPQTYNAYYNPSNNEIVLPAGIFTVPGYRDAQLDDALVYGYAGATTIGHEITHGFDDEGRQFDEKGNLNAWWTSKDSAEFAKRAQVMVDQFNSYVVVDTARINGKATLGENIADLGGAILGLEAFKKTETYKSGKTINGMTPLQRYFLGYALGWLSHTRPEELATRLLTDVHSPAKWRVNGPFVNVPEFYEAFGVKPGDKMYRPDSLRVRIW</sequence>
<keyword evidence="4" id="KW-0479">Metal-binding</keyword>
<dbReference type="Proteomes" id="UP001501725">
    <property type="component" value="Unassembled WGS sequence"/>
</dbReference>
<evidence type="ECO:0000313" key="12">
    <source>
        <dbReference type="Proteomes" id="UP001501725"/>
    </source>
</evidence>
<keyword evidence="6" id="KW-0862">Zinc</keyword>
<dbReference type="Gene3D" id="1.10.1380.10">
    <property type="entry name" value="Neutral endopeptidase , domain2"/>
    <property type="match status" value="1"/>
</dbReference>
<keyword evidence="12" id="KW-1185">Reference proteome</keyword>
<evidence type="ECO:0000313" key="11">
    <source>
        <dbReference type="EMBL" id="GAA4331440.1"/>
    </source>
</evidence>
<comment type="cofactor">
    <cofactor evidence="1">
        <name>Zn(2+)</name>
        <dbReference type="ChEBI" id="CHEBI:29105"/>
    </cofactor>
</comment>
<dbReference type="Pfam" id="PF05649">
    <property type="entry name" value="Peptidase_M13_N"/>
    <property type="match status" value="1"/>
</dbReference>
<dbReference type="SUPFAM" id="SSF55486">
    <property type="entry name" value="Metalloproteases ('zincins'), catalytic domain"/>
    <property type="match status" value="1"/>
</dbReference>
<evidence type="ECO:0000256" key="5">
    <source>
        <dbReference type="ARBA" id="ARBA00022801"/>
    </source>
</evidence>
<evidence type="ECO:0000256" key="4">
    <source>
        <dbReference type="ARBA" id="ARBA00022723"/>
    </source>
</evidence>
<dbReference type="InterPro" id="IPR018497">
    <property type="entry name" value="Peptidase_M13_C"/>
</dbReference>
<dbReference type="Gene3D" id="3.40.390.10">
    <property type="entry name" value="Collagenase (Catalytic Domain)"/>
    <property type="match status" value="1"/>
</dbReference>
<evidence type="ECO:0000256" key="3">
    <source>
        <dbReference type="ARBA" id="ARBA00022670"/>
    </source>
</evidence>
<feature type="chain" id="PRO_5046851809" evidence="8">
    <location>
        <begin position="23"/>
        <end position="681"/>
    </location>
</feature>
<dbReference type="PROSITE" id="PS51257">
    <property type="entry name" value="PROKAR_LIPOPROTEIN"/>
    <property type="match status" value="1"/>
</dbReference>
<keyword evidence="7" id="KW-0482">Metalloprotease</keyword>
<comment type="caution">
    <text evidence="11">The sequence shown here is derived from an EMBL/GenBank/DDBJ whole genome shotgun (WGS) entry which is preliminary data.</text>
</comment>
<dbReference type="InterPro" id="IPR008753">
    <property type="entry name" value="Peptidase_M13_N"/>
</dbReference>
<evidence type="ECO:0000259" key="9">
    <source>
        <dbReference type="Pfam" id="PF01431"/>
    </source>
</evidence>
<comment type="similarity">
    <text evidence="2">Belongs to the peptidase M13 family.</text>
</comment>
<feature type="domain" description="Peptidase M13 C-terminal" evidence="9">
    <location>
        <begin position="475"/>
        <end position="675"/>
    </location>
</feature>